<comment type="similarity">
    <text evidence="3">Belongs to the peptidase S1C family.</text>
</comment>
<dbReference type="Pfam" id="PF13180">
    <property type="entry name" value="PDZ_2"/>
    <property type="match status" value="1"/>
</dbReference>
<keyword evidence="10" id="KW-0346">Stress response</keyword>
<dbReference type="InterPro" id="IPR001940">
    <property type="entry name" value="Peptidase_S1C"/>
</dbReference>
<evidence type="ECO:0000256" key="2">
    <source>
        <dbReference type="ARBA" id="ARBA00004418"/>
    </source>
</evidence>
<comment type="catalytic activity">
    <reaction evidence="1">
        <text>Acts on substrates that are at least partially unfolded. The cleavage site P1 residue is normally between a pair of hydrophobic residues, such as Val-|-Val.</text>
        <dbReference type="EC" id="3.4.21.107"/>
    </reaction>
</comment>
<evidence type="ECO:0000259" key="12">
    <source>
        <dbReference type="PROSITE" id="PS50106"/>
    </source>
</evidence>
<evidence type="ECO:0000256" key="1">
    <source>
        <dbReference type="ARBA" id="ARBA00001772"/>
    </source>
</evidence>
<sequence length="428" mass="43937">MAKVDGPAVVAVNASPLDTASGLKQLWPPPGVGNDPFLRFFREFSPAPGDDRGTLARQHASGFIISPNGDILTDASDIAGASRITVSLADGRTYPAKVIGSDPASGVALLQIPAKGLPVARIGSPTALKAGEWVASMGSPYGLGNSIVRGIVSNTSRLLPDQSYAPLIQTDLTENAGDGGGPLLNLKGEVVGIETPLPDDGRAYQGLAFAIPIDEAMKVERQLKLHGKATHGRIGVAVQDLTDPLARSFGLTRPNGALVTSVDSGGPAAKAGMRAGDVIVGINGSAVSDSTHLPAAVADLSPGATVDLGYWRNGTVRHAAVVLSSMGSHDLPVDTMNRASSGAYGLGVRNLTGDEERAAGVQGGVRVEQSSGPAALAGIEPGDIILRINSTPVTSTAQFFKKIVRSAHDVALLVDRNGTRMFVTMEVG</sequence>
<organism evidence="13 14">
    <name type="scientific">Burkholderia contaminans</name>
    <dbReference type="NCBI Taxonomy" id="488447"/>
    <lineage>
        <taxon>Bacteria</taxon>
        <taxon>Pseudomonadati</taxon>
        <taxon>Pseudomonadota</taxon>
        <taxon>Betaproteobacteria</taxon>
        <taxon>Burkholderiales</taxon>
        <taxon>Burkholderiaceae</taxon>
        <taxon>Burkholderia</taxon>
        <taxon>Burkholderia cepacia complex</taxon>
    </lineage>
</organism>
<dbReference type="PRINTS" id="PR00834">
    <property type="entry name" value="PROTEASES2C"/>
</dbReference>
<proteinExistence type="inferred from homology"/>
<comment type="caution">
    <text evidence="13">The sequence shown here is derived from an EMBL/GenBank/DDBJ whole genome shotgun (WGS) entry which is preliminary data.</text>
</comment>
<evidence type="ECO:0000256" key="5">
    <source>
        <dbReference type="ARBA" id="ARBA00013958"/>
    </source>
</evidence>
<keyword evidence="8" id="KW-0378">Hydrolase</keyword>
<evidence type="ECO:0000256" key="9">
    <source>
        <dbReference type="ARBA" id="ARBA00022825"/>
    </source>
</evidence>
<protein>
    <recommendedName>
        <fullName evidence="5">Probable periplasmic serine endoprotease DegP-like</fullName>
        <ecNumber evidence="4">3.4.21.107</ecNumber>
    </recommendedName>
    <alternativeName>
        <fullName evidence="11">Protease Do</fullName>
    </alternativeName>
</protein>
<keyword evidence="7" id="KW-0574">Periplasm</keyword>
<dbReference type="PROSITE" id="PS50106">
    <property type="entry name" value="PDZ"/>
    <property type="match status" value="2"/>
</dbReference>
<evidence type="ECO:0000256" key="8">
    <source>
        <dbReference type="ARBA" id="ARBA00022801"/>
    </source>
</evidence>
<gene>
    <name evidence="13" type="ORF">DF037_27685</name>
</gene>
<dbReference type="InterPro" id="IPR036034">
    <property type="entry name" value="PDZ_sf"/>
</dbReference>
<dbReference type="Pfam" id="PF17820">
    <property type="entry name" value="PDZ_6"/>
    <property type="match status" value="1"/>
</dbReference>
<evidence type="ECO:0000256" key="6">
    <source>
        <dbReference type="ARBA" id="ARBA00022670"/>
    </source>
</evidence>
<dbReference type="Pfam" id="PF13365">
    <property type="entry name" value="Trypsin_2"/>
    <property type="match status" value="1"/>
</dbReference>
<accession>A0A3N8PE51</accession>
<dbReference type="Gene3D" id="2.40.10.120">
    <property type="match status" value="1"/>
</dbReference>
<evidence type="ECO:0000256" key="11">
    <source>
        <dbReference type="ARBA" id="ARBA00032850"/>
    </source>
</evidence>
<evidence type="ECO:0000313" key="14">
    <source>
        <dbReference type="Proteomes" id="UP000269271"/>
    </source>
</evidence>
<name>A0A3N8PE51_9BURK</name>
<dbReference type="AlphaFoldDB" id="A0A3N8PE51"/>
<dbReference type="Proteomes" id="UP000269271">
    <property type="component" value="Unassembled WGS sequence"/>
</dbReference>
<evidence type="ECO:0000256" key="4">
    <source>
        <dbReference type="ARBA" id="ARBA00013035"/>
    </source>
</evidence>
<dbReference type="GO" id="GO:0006508">
    <property type="term" value="P:proteolysis"/>
    <property type="evidence" value="ECO:0007669"/>
    <property type="project" value="UniProtKB-KW"/>
</dbReference>
<evidence type="ECO:0000256" key="3">
    <source>
        <dbReference type="ARBA" id="ARBA00010541"/>
    </source>
</evidence>
<evidence type="ECO:0000313" key="13">
    <source>
        <dbReference type="EMBL" id="RQT22474.1"/>
    </source>
</evidence>
<dbReference type="CDD" id="cd10839">
    <property type="entry name" value="cpPDZ1_DegP-like"/>
    <property type="match status" value="1"/>
</dbReference>
<evidence type="ECO:0000256" key="7">
    <source>
        <dbReference type="ARBA" id="ARBA00022764"/>
    </source>
</evidence>
<dbReference type="SUPFAM" id="SSF50494">
    <property type="entry name" value="Trypsin-like serine proteases"/>
    <property type="match status" value="1"/>
</dbReference>
<dbReference type="InterPro" id="IPR009003">
    <property type="entry name" value="Peptidase_S1_PA"/>
</dbReference>
<dbReference type="InterPro" id="IPR041489">
    <property type="entry name" value="PDZ_6"/>
</dbReference>
<feature type="domain" description="PDZ" evidence="12">
    <location>
        <begin position="228"/>
        <end position="314"/>
    </location>
</feature>
<keyword evidence="9" id="KW-0720">Serine protease</keyword>
<dbReference type="EC" id="3.4.21.107" evidence="4"/>
<keyword evidence="6" id="KW-0645">Protease</keyword>
<dbReference type="InterPro" id="IPR001478">
    <property type="entry name" value="PDZ"/>
</dbReference>
<dbReference type="PANTHER" id="PTHR22939:SF130">
    <property type="entry name" value="PERIPLASMIC SERINE ENDOPROTEASE DEGP-LIKE-RELATED"/>
    <property type="match status" value="1"/>
</dbReference>
<dbReference type="SMART" id="SM00228">
    <property type="entry name" value="PDZ"/>
    <property type="match status" value="2"/>
</dbReference>
<dbReference type="GO" id="GO:0004252">
    <property type="term" value="F:serine-type endopeptidase activity"/>
    <property type="evidence" value="ECO:0007669"/>
    <property type="project" value="InterPro"/>
</dbReference>
<reference evidence="13 14" key="1">
    <citation type="submission" date="2018-08" db="EMBL/GenBank/DDBJ databases">
        <title>Comparative analysis of Burkholderia isolates from Puerto Rico.</title>
        <authorList>
            <person name="Hall C."/>
            <person name="Sahl J."/>
            <person name="Wagner D."/>
        </authorList>
    </citation>
    <scope>NUCLEOTIDE SEQUENCE [LARGE SCALE GENOMIC DNA]</scope>
    <source>
        <strain evidence="13 14">Bp9001</strain>
    </source>
</reference>
<dbReference type="Gene3D" id="2.30.42.10">
    <property type="match status" value="2"/>
</dbReference>
<dbReference type="SUPFAM" id="SSF50156">
    <property type="entry name" value="PDZ domain-like"/>
    <property type="match status" value="2"/>
</dbReference>
<evidence type="ECO:0000256" key="10">
    <source>
        <dbReference type="ARBA" id="ARBA00023016"/>
    </source>
</evidence>
<feature type="domain" description="PDZ" evidence="12">
    <location>
        <begin position="333"/>
        <end position="418"/>
    </location>
</feature>
<dbReference type="PANTHER" id="PTHR22939">
    <property type="entry name" value="SERINE PROTEASE FAMILY S1C HTRA-RELATED"/>
    <property type="match status" value="1"/>
</dbReference>
<comment type="subcellular location">
    <subcellularLocation>
        <location evidence="2">Periplasm</location>
    </subcellularLocation>
</comment>
<dbReference type="EMBL" id="QTQX01000021">
    <property type="protein sequence ID" value="RQT22474.1"/>
    <property type="molecule type" value="Genomic_DNA"/>
</dbReference>